<dbReference type="Gene3D" id="3.40.50.1820">
    <property type="entry name" value="alpha/beta hydrolase"/>
    <property type="match status" value="1"/>
</dbReference>
<dbReference type="PRINTS" id="PR00111">
    <property type="entry name" value="ABHYDROLASE"/>
</dbReference>
<name>A0A8H3FT46_9LECA</name>
<evidence type="ECO:0000313" key="4">
    <source>
        <dbReference type="EMBL" id="CAF9931766.1"/>
    </source>
</evidence>
<reference evidence="4" key="1">
    <citation type="submission" date="2021-03" db="EMBL/GenBank/DDBJ databases">
        <authorList>
            <person name="Tagirdzhanova G."/>
        </authorList>
    </citation>
    <scope>NUCLEOTIDE SEQUENCE</scope>
</reference>
<organism evidence="4 5">
    <name type="scientific">Heterodermia speciosa</name>
    <dbReference type="NCBI Taxonomy" id="116794"/>
    <lineage>
        <taxon>Eukaryota</taxon>
        <taxon>Fungi</taxon>
        <taxon>Dikarya</taxon>
        <taxon>Ascomycota</taxon>
        <taxon>Pezizomycotina</taxon>
        <taxon>Lecanoromycetes</taxon>
        <taxon>OSLEUM clade</taxon>
        <taxon>Lecanoromycetidae</taxon>
        <taxon>Caliciales</taxon>
        <taxon>Physciaceae</taxon>
        <taxon>Heterodermia</taxon>
    </lineage>
</organism>
<dbReference type="InterPro" id="IPR029058">
    <property type="entry name" value="AB_hydrolase_fold"/>
</dbReference>
<dbReference type="PANTHER" id="PTHR43329">
    <property type="entry name" value="EPOXIDE HYDROLASE"/>
    <property type="match status" value="1"/>
</dbReference>
<dbReference type="AlphaFoldDB" id="A0A8H3FT46"/>
<evidence type="ECO:0000259" key="3">
    <source>
        <dbReference type="Pfam" id="PF00561"/>
    </source>
</evidence>
<dbReference type="InterPro" id="IPR000639">
    <property type="entry name" value="Epox_hydrolase-like"/>
</dbReference>
<dbReference type="GO" id="GO:0016787">
    <property type="term" value="F:hydrolase activity"/>
    <property type="evidence" value="ECO:0007669"/>
    <property type="project" value="UniProtKB-KW"/>
</dbReference>
<dbReference type="PRINTS" id="PR00412">
    <property type="entry name" value="EPOXHYDRLASE"/>
</dbReference>
<dbReference type="InterPro" id="IPR000073">
    <property type="entry name" value="AB_hydrolase_1"/>
</dbReference>
<comment type="caution">
    <text evidence="4">The sequence shown here is derived from an EMBL/GenBank/DDBJ whole genome shotgun (WGS) entry which is preliminary data.</text>
</comment>
<dbReference type="OrthoDB" id="408373at2759"/>
<comment type="similarity">
    <text evidence="2">Belongs to the AB hydrolase superfamily. Epoxide hydrolase family.</text>
</comment>
<dbReference type="SUPFAM" id="SSF53474">
    <property type="entry name" value="alpha/beta-Hydrolases"/>
    <property type="match status" value="1"/>
</dbReference>
<proteinExistence type="inferred from homology"/>
<feature type="domain" description="AB hydrolase-1" evidence="3">
    <location>
        <begin position="30"/>
        <end position="286"/>
    </location>
</feature>
<gene>
    <name evidence="4" type="ORF">HETSPECPRED_008190</name>
</gene>
<dbReference type="Pfam" id="PF00561">
    <property type="entry name" value="Abhydrolase_1"/>
    <property type="match status" value="1"/>
</dbReference>
<dbReference type="Proteomes" id="UP000664521">
    <property type="component" value="Unassembled WGS sequence"/>
</dbReference>
<evidence type="ECO:0000256" key="2">
    <source>
        <dbReference type="ARBA" id="ARBA00038334"/>
    </source>
</evidence>
<accession>A0A8H3FT46</accession>
<keyword evidence="1" id="KW-0378">Hydrolase</keyword>
<keyword evidence="5" id="KW-1185">Reference proteome</keyword>
<sequence>MSSLFPGFETFNVVVESNISIYGLRGGSGPPLLLLHGFPQTHAIWHKVALSLKVQYAVVLIDLRGYGASSKPSASDDCPEDHHLYAKSAMARDCTVVMSRLGYDSFFLCGHDRGGRVAHKLCVDHPSRVRKVMILDICPTKAMYEATDQSFAYAYWHWFFLTQPAPFPERILTASPEVMAEKCLKGHGRDIFTEQALEQYKKQFREYDAAHAMCEDYRASMCEDIDEQKADERARRKVECPLRVLWGRKGVIEAKFDALAEWRSQCENVDLASCALDCGHYIPEEAPDELLQHLRNFFA</sequence>
<evidence type="ECO:0000313" key="5">
    <source>
        <dbReference type="Proteomes" id="UP000664521"/>
    </source>
</evidence>
<evidence type="ECO:0000256" key="1">
    <source>
        <dbReference type="ARBA" id="ARBA00022801"/>
    </source>
</evidence>
<protein>
    <recommendedName>
        <fullName evidence="3">AB hydrolase-1 domain-containing protein</fullName>
    </recommendedName>
</protein>
<dbReference type="EMBL" id="CAJPDS010000060">
    <property type="protein sequence ID" value="CAF9931766.1"/>
    <property type="molecule type" value="Genomic_DNA"/>
</dbReference>